<gene>
    <name evidence="1" type="primary">BIRC7</name>
    <name evidence="1" type="ORF">GWK47_043932</name>
</gene>
<dbReference type="Proteomes" id="UP000770661">
    <property type="component" value="Unassembled WGS sequence"/>
</dbReference>
<sequence>MVVLKKESLVERFMKAVPVKGTQQYHRFVPVEPFGTLQVFKVSTEQMGRSVSCLKSNDKLEDDFVVEEGELVVGAYVGCVYEKRLWFAMIEELSDEFGDLLVSFLGPQGKSGSHAFPSNVDRLWLPGAHDLAAELEKIKDSHMCKVCMDAEIDMVFLPCAHMPEPEPAAIVGGFRARGLWPEGTFTTSAPIDKTFVS</sequence>
<protein>
    <submittedName>
        <fullName evidence="1">Baculoviral IAP repeat-containing protein 7</fullName>
    </submittedName>
</protein>
<reference evidence="1" key="1">
    <citation type="submission" date="2020-07" db="EMBL/GenBank/DDBJ databases">
        <title>The High-quality genome of the commercially important snow crab, Chionoecetes opilio.</title>
        <authorList>
            <person name="Jeong J.-H."/>
            <person name="Ryu S."/>
        </authorList>
    </citation>
    <scope>NUCLEOTIDE SEQUENCE</scope>
    <source>
        <strain evidence="1">MADBK_172401_WGS</strain>
        <tissue evidence="1">Digestive gland</tissue>
    </source>
</reference>
<dbReference type="AlphaFoldDB" id="A0A8J4Y7A6"/>
<proteinExistence type="predicted"/>
<dbReference type="InterPro" id="IPR013083">
    <property type="entry name" value="Znf_RING/FYVE/PHD"/>
</dbReference>
<comment type="caution">
    <text evidence="1">The sequence shown here is derived from an EMBL/GenBank/DDBJ whole genome shotgun (WGS) entry which is preliminary data.</text>
</comment>
<dbReference type="Gene3D" id="3.30.40.10">
    <property type="entry name" value="Zinc/RING finger domain, C3HC4 (zinc finger)"/>
    <property type="match status" value="1"/>
</dbReference>
<name>A0A8J4Y7A6_CHIOP</name>
<keyword evidence="2" id="KW-1185">Reference proteome</keyword>
<dbReference type="OrthoDB" id="774873at2759"/>
<evidence type="ECO:0000313" key="2">
    <source>
        <dbReference type="Proteomes" id="UP000770661"/>
    </source>
</evidence>
<organism evidence="1 2">
    <name type="scientific">Chionoecetes opilio</name>
    <name type="common">Atlantic snow crab</name>
    <name type="synonym">Cancer opilio</name>
    <dbReference type="NCBI Taxonomy" id="41210"/>
    <lineage>
        <taxon>Eukaryota</taxon>
        <taxon>Metazoa</taxon>
        <taxon>Ecdysozoa</taxon>
        <taxon>Arthropoda</taxon>
        <taxon>Crustacea</taxon>
        <taxon>Multicrustacea</taxon>
        <taxon>Malacostraca</taxon>
        <taxon>Eumalacostraca</taxon>
        <taxon>Eucarida</taxon>
        <taxon>Decapoda</taxon>
        <taxon>Pleocyemata</taxon>
        <taxon>Brachyura</taxon>
        <taxon>Eubrachyura</taxon>
        <taxon>Majoidea</taxon>
        <taxon>Majidae</taxon>
        <taxon>Chionoecetes</taxon>
    </lineage>
</organism>
<accession>A0A8J4Y7A6</accession>
<dbReference type="EMBL" id="JACEEZ010009128">
    <property type="protein sequence ID" value="KAG0722738.1"/>
    <property type="molecule type" value="Genomic_DNA"/>
</dbReference>
<evidence type="ECO:0000313" key="1">
    <source>
        <dbReference type="EMBL" id="KAG0722738.1"/>
    </source>
</evidence>